<feature type="region of interest" description="Disordered" evidence="1">
    <location>
        <begin position="109"/>
        <end position="142"/>
    </location>
</feature>
<name>A0A4Z2IEX8_9TELE</name>
<keyword evidence="3" id="KW-1185">Reference proteome</keyword>
<gene>
    <name evidence="2" type="ORF">EYF80_013371</name>
</gene>
<feature type="region of interest" description="Disordered" evidence="1">
    <location>
        <begin position="1"/>
        <end position="24"/>
    </location>
</feature>
<accession>A0A4Z2IEX8</accession>
<sequence>MVLLPPPPASSRLPEHSPHLEPISPPPIHSPHVILIISLPTFCFSRTAAGLSVGGFPPMRRWSSLSLGRCAAGVKRAPRENAHAPRENAPDIWMPGEMLITPGREDGRVRGSKAGPGAVRPQSARVESVPLRSAPTTEGRRLGGDTLYAPLAACVAQPTASRECGKDLTPLFLSVPEAVRERDIASPLIWSSSSHPAGGRCPQQRSA</sequence>
<reference evidence="2 3" key="1">
    <citation type="submission" date="2019-03" db="EMBL/GenBank/DDBJ databases">
        <title>First draft genome of Liparis tanakae, snailfish: a comprehensive survey of snailfish specific genes.</title>
        <authorList>
            <person name="Kim W."/>
            <person name="Song I."/>
            <person name="Jeong J.-H."/>
            <person name="Kim D."/>
            <person name="Kim S."/>
            <person name="Ryu S."/>
            <person name="Song J.Y."/>
            <person name="Lee S.K."/>
        </authorList>
    </citation>
    <scope>NUCLEOTIDE SEQUENCE [LARGE SCALE GENOMIC DNA]</scope>
    <source>
        <tissue evidence="2">Muscle</tissue>
    </source>
</reference>
<protein>
    <submittedName>
        <fullName evidence="2">Uncharacterized protein</fullName>
    </submittedName>
</protein>
<comment type="caution">
    <text evidence="2">The sequence shown here is derived from an EMBL/GenBank/DDBJ whole genome shotgun (WGS) entry which is preliminary data.</text>
</comment>
<organism evidence="2 3">
    <name type="scientific">Liparis tanakae</name>
    <name type="common">Tanaka's snailfish</name>
    <dbReference type="NCBI Taxonomy" id="230148"/>
    <lineage>
        <taxon>Eukaryota</taxon>
        <taxon>Metazoa</taxon>
        <taxon>Chordata</taxon>
        <taxon>Craniata</taxon>
        <taxon>Vertebrata</taxon>
        <taxon>Euteleostomi</taxon>
        <taxon>Actinopterygii</taxon>
        <taxon>Neopterygii</taxon>
        <taxon>Teleostei</taxon>
        <taxon>Neoteleostei</taxon>
        <taxon>Acanthomorphata</taxon>
        <taxon>Eupercaria</taxon>
        <taxon>Perciformes</taxon>
        <taxon>Cottioidei</taxon>
        <taxon>Cottales</taxon>
        <taxon>Liparidae</taxon>
        <taxon>Liparis</taxon>
    </lineage>
</organism>
<dbReference type="AlphaFoldDB" id="A0A4Z2IEX8"/>
<dbReference type="EMBL" id="SRLO01000093">
    <property type="protein sequence ID" value="TNN76506.1"/>
    <property type="molecule type" value="Genomic_DNA"/>
</dbReference>
<proteinExistence type="predicted"/>
<evidence type="ECO:0000256" key="1">
    <source>
        <dbReference type="SAM" id="MobiDB-lite"/>
    </source>
</evidence>
<evidence type="ECO:0000313" key="3">
    <source>
        <dbReference type="Proteomes" id="UP000314294"/>
    </source>
</evidence>
<dbReference type="Proteomes" id="UP000314294">
    <property type="component" value="Unassembled WGS sequence"/>
</dbReference>
<evidence type="ECO:0000313" key="2">
    <source>
        <dbReference type="EMBL" id="TNN76506.1"/>
    </source>
</evidence>